<evidence type="ECO:0000313" key="1">
    <source>
        <dbReference type="EMBL" id="GAH96393.1"/>
    </source>
</evidence>
<sequence>WQIIVLAFLLGCANAFDAPARQAFVTELVDRSDLT</sequence>
<dbReference type="AlphaFoldDB" id="X1LQH4"/>
<gene>
    <name evidence="1" type="ORF">S03H2_73048</name>
</gene>
<comment type="caution">
    <text evidence="1">The sequence shown here is derived from an EMBL/GenBank/DDBJ whole genome shotgun (WGS) entry which is preliminary data.</text>
</comment>
<name>X1LQH4_9ZZZZ</name>
<dbReference type="EMBL" id="BARU01049803">
    <property type="protein sequence ID" value="GAH96393.1"/>
    <property type="molecule type" value="Genomic_DNA"/>
</dbReference>
<reference evidence="1" key="1">
    <citation type="journal article" date="2014" name="Front. Microbiol.">
        <title>High frequency of phylogenetically diverse reductive dehalogenase-homologous genes in deep subseafloor sedimentary metagenomes.</title>
        <authorList>
            <person name="Kawai M."/>
            <person name="Futagami T."/>
            <person name="Toyoda A."/>
            <person name="Takaki Y."/>
            <person name="Nishi S."/>
            <person name="Hori S."/>
            <person name="Arai W."/>
            <person name="Tsubouchi T."/>
            <person name="Morono Y."/>
            <person name="Uchiyama I."/>
            <person name="Ito T."/>
            <person name="Fujiyama A."/>
            <person name="Inagaki F."/>
            <person name="Takami H."/>
        </authorList>
    </citation>
    <scope>NUCLEOTIDE SEQUENCE</scope>
    <source>
        <strain evidence="1">Expedition CK06-06</strain>
    </source>
</reference>
<proteinExistence type="predicted"/>
<feature type="non-terminal residue" evidence="1">
    <location>
        <position position="1"/>
    </location>
</feature>
<protein>
    <submittedName>
        <fullName evidence="1">Uncharacterized protein</fullName>
    </submittedName>
</protein>
<accession>X1LQH4</accession>
<feature type="non-terminal residue" evidence="1">
    <location>
        <position position="35"/>
    </location>
</feature>
<organism evidence="1">
    <name type="scientific">marine sediment metagenome</name>
    <dbReference type="NCBI Taxonomy" id="412755"/>
    <lineage>
        <taxon>unclassified sequences</taxon>
        <taxon>metagenomes</taxon>
        <taxon>ecological metagenomes</taxon>
    </lineage>
</organism>